<dbReference type="Proteomes" id="UP001059617">
    <property type="component" value="Chromosome"/>
</dbReference>
<feature type="transmembrane region" description="Helical" evidence="3">
    <location>
        <begin position="49"/>
        <end position="72"/>
    </location>
</feature>
<feature type="region of interest" description="Disordered" evidence="2">
    <location>
        <begin position="1"/>
        <end position="42"/>
    </location>
</feature>
<evidence type="ECO:0000256" key="3">
    <source>
        <dbReference type="SAM" id="Phobius"/>
    </source>
</evidence>
<organism evidence="5 6">
    <name type="scientific">Dactylosporangium fulvum</name>
    <dbReference type="NCBI Taxonomy" id="53359"/>
    <lineage>
        <taxon>Bacteria</taxon>
        <taxon>Bacillati</taxon>
        <taxon>Actinomycetota</taxon>
        <taxon>Actinomycetes</taxon>
        <taxon>Micromonosporales</taxon>
        <taxon>Micromonosporaceae</taxon>
        <taxon>Dactylosporangium</taxon>
    </lineage>
</organism>
<dbReference type="PANTHER" id="PTHR33392:SF6">
    <property type="entry name" value="POLYISOPRENYL-TEICHOIC ACID--PEPTIDOGLYCAN TEICHOIC ACID TRANSFERASE TAGU"/>
    <property type="match status" value="1"/>
</dbReference>
<gene>
    <name evidence="5" type="ORF">Dfulv_01645</name>
</gene>
<evidence type="ECO:0000313" key="5">
    <source>
        <dbReference type="EMBL" id="UWP83039.1"/>
    </source>
</evidence>
<dbReference type="NCBIfam" id="TIGR00350">
    <property type="entry name" value="lytR_cpsA_psr"/>
    <property type="match status" value="1"/>
</dbReference>
<reference evidence="5" key="2">
    <citation type="submission" date="2022-09" db="EMBL/GenBank/DDBJ databases">
        <title>Biosynthetic gene clusters of Dactylosporangioum fulvum.</title>
        <authorList>
            <person name="Caradec T."/>
        </authorList>
    </citation>
    <scope>NUCLEOTIDE SEQUENCE</scope>
    <source>
        <strain evidence="5">NRRL B-16292</strain>
    </source>
</reference>
<sequence length="368" mass="40186">MPTRERSTDGDITEVVDQIPAQRRGRRRGSEVSGGSTPTPKRRRRWRRIALIVAASLAVLLGGALLGTSLWLRSVASDVKRVDAFDGVPEADRPQKAESAKGAMNFLLLGSDTRDPENKDGSRTDTIIVLHLNKDHSKAQMISIPRDTWVFIPKSPNGKYGNTNAKINAAYAWGGVPLMIQTVEKFTGVRLDHVAIVDFSGFKEIVDALGGVEIDVPQSFTSTHSLNPDGKRHFEKGRQTMDGAAALDYARERYAFKDGDFARIQHQQQVIKAILNKAATGGTLSNPARLNSFLHATADAVTVDNTLNLVDMAMELRNLRGDDLAFFTSPTKGTGTVGSESVVFADDDKTKPFYEALRLDEALPAPTK</sequence>
<evidence type="ECO:0000256" key="1">
    <source>
        <dbReference type="ARBA" id="ARBA00006068"/>
    </source>
</evidence>
<dbReference type="PANTHER" id="PTHR33392">
    <property type="entry name" value="POLYISOPRENYL-TEICHOIC ACID--PEPTIDOGLYCAN TEICHOIC ACID TRANSFERASE TAGU"/>
    <property type="match status" value="1"/>
</dbReference>
<keyword evidence="3" id="KW-0472">Membrane</keyword>
<feature type="domain" description="Cell envelope-related transcriptional attenuator" evidence="4">
    <location>
        <begin position="123"/>
        <end position="279"/>
    </location>
</feature>
<accession>A0ABY5W1X0</accession>
<comment type="similarity">
    <text evidence="1">Belongs to the LytR/CpsA/Psr (LCP) family.</text>
</comment>
<name>A0ABY5W1X0_9ACTN</name>
<dbReference type="Pfam" id="PF03816">
    <property type="entry name" value="LytR_cpsA_psr"/>
    <property type="match status" value="1"/>
</dbReference>
<protein>
    <submittedName>
        <fullName evidence="5">LCP family protein</fullName>
    </submittedName>
</protein>
<dbReference type="InterPro" id="IPR050922">
    <property type="entry name" value="LytR/CpsA/Psr_CW_biosynth"/>
</dbReference>
<reference evidence="5" key="1">
    <citation type="submission" date="2021-04" db="EMBL/GenBank/DDBJ databases">
        <authorList>
            <person name="Hartkoorn R.C."/>
            <person name="Beaudoing E."/>
            <person name="Hot D."/>
        </authorList>
    </citation>
    <scope>NUCLEOTIDE SEQUENCE</scope>
    <source>
        <strain evidence="5">NRRL B-16292</strain>
    </source>
</reference>
<keyword evidence="3" id="KW-1133">Transmembrane helix</keyword>
<evidence type="ECO:0000313" key="6">
    <source>
        <dbReference type="Proteomes" id="UP001059617"/>
    </source>
</evidence>
<evidence type="ECO:0000259" key="4">
    <source>
        <dbReference type="Pfam" id="PF03816"/>
    </source>
</evidence>
<dbReference type="EMBL" id="CP073720">
    <property type="protein sequence ID" value="UWP83039.1"/>
    <property type="molecule type" value="Genomic_DNA"/>
</dbReference>
<proteinExistence type="inferred from homology"/>
<dbReference type="InterPro" id="IPR004474">
    <property type="entry name" value="LytR_CpsA_psr"/>
</dbReference>
<keyword evidence="6" id="KW-1185">Reference proteome</keyword>
<keyword evidence="3" id="KW-0812">Transmembrane</keyword>
<evidence type="ECO:0000256" key="2">
    <source>
        <dbReference type="SAM" id="MobiDB-lite"/>
    </source>
</evidence>
<dbReference type="Gene3D" id="3.40.630.190">
    <property type="entry name" value="LCP protein"/>
    <property type="match status" value="1"/>
</dbReference>